<dbReference type="PANTHER" id="PTHR43734">
    <property type="entry name" value="PHYTOENE DESATURASE"/>
    <property type="match status" value="1"/>
</dbReference>
<protein>
    <recommendedName>
        <fullName evidence="4">Amine oxidase domain-containing protein</fullName>
    </recommendedName>
</protein>
<gene>
    <name evidence="2" type="ORF">PSA7680_03024</name>
</gene>
<sequence>MKHYDIIIAGAGFAGIYAAWRLARSGAKVALVEASDKIGGNLQSKRWKDWWVDNGTHNFDIRTPIGEEFYTDILRDNILIWDDQQWACTTGSHWTHGFEMPDFSEENPALAKAALAELASLEHAPEKPVPAHYLDWYRNTYGETLTKAITPMLEKYTGSDPAQFSADARGALGMFSRPKLGTDAEMIALKEKSPFWDARLGVSLMSGDPRFAGKSVNKKFCYPARGALTGFCDAALERLSELGVEIFTSCGVSGIEDAPGKVIVTAGGRQLSAGKLFWSLPEVVLAKVLGIEVDLMSSAVPVGTCFFVFEVPEASIQGPDYLQDYSTRRLPFRYNKIGTYSEQTRPDGTTIVTAEAPCHPARIKEMATEANLARAWDALLDVGYLAPGTEAGDSMFWGHPVAYTMPKAGWREPYDAAQAAFRQVSERIVGVEFGYRGRFNFMTFYETKLEARLLGESA</sequence>
<proteinExistence type="inferred from homology"/>
<dbReference type="SUPFAM" id="SSF51905">
    <property type="entry name" value="FAD/NAD(P)-binding domain"/>
    <property type="match status" value="1"/>
</dbReference>
<reference evidence="2 3" key="1">
    <citation type="submission" date="2017-03" db="EMBL/GenBank/DDBJ databases">
        <authorList>
            <person name="Afonso C.L."/>
            <person name="Miller P.J."/>
            <person name="Scott M.A."/>
            <person name="Spackman E."/>
            <person name="Goraichik I."/>
            <person name="Dimitrov K.M."/>
            <person name="Suarez D.L."/>
            <person name="Swayne D.E."/>
        </authorList>
    </citation>
    <scope>NUCLEOTIDE SEQUENCE [LARGE SCALE GENOMIC DNA]</scope>
    <source>
        <strain evidence="2 3">CECT 7680</strain>
    </source>
</reference>
<dbReference type="PANTHER" id="PTHR43734:SF1">
    <property type="entry name" value="PHYTOENE DESATURASE"/>
    <property type="match status" value="1"/>
</dbReference>
<dbReference type="Pfam" id="PF13450">
    <property type="entry name" value="NAD_binding_8"/>
    <property type="match status" value="1"/>
</dbReference>
<dbReference type="InterPro" id="IPR036188">
    <property type="entry name" value="FAD/NAD-bd_sf"/>
</dbReference>
<dbReference type="EMBL" id="FWFQ01000025">
    <property type="protein sequence ID" value="SLN57629.1"/>
    <property type="molecule type" value="Genomic_DNA"/>
</dbReference>
<name>A0A1Y5T7I2_9RHOB</name>
<accession>A0A1Y5T7I2</accession>
<evidence type="ECO:0000256" key="1">
    <source>
        <dbReference type="ARBA" id="ARBA00006046"/>
    </source>
</evidence>
<dbReference type="Proteomes" id="UP000193409">
    <property type="component" value="Unassembled WGS sequence"/>
</dbReference>
<comment type="similarity">
    <text evidence="1">Belongs to the carotenoid/retinoid oxidoreductase family.</text>
</comment>
<evidence type="ECO:0000313" key="2">
    <source>
        <dbReference type="EMBL" id="SLN57629.1"/>
    </source>
</evidence>
<dbReference type="RefSeq" id="WP_176244157.1">
    <property type="nucleotide sequence ID" value="NZ_FWFQ01000025.1"/>
</dbReference>
<dbReference type="AlphaFoldDB" id="A0A1Y5T7I2"/>
<organism evidence="2 3">
    <name type="scientific">Pseudoruegeria aquimaris</name>
    <dbReference type="NCBI Taxonomy" id="393663"/>
    <lineage>
        <taxon>Bacteria</taxon>
        <taxon>Pseudomonadati</taxon>
        <taxon>Pseudomonadota</taxon>
        <taxon>Alphaproteobacteria</taxon>
        <taxon>Rhodobacterales</taxon>
        <taxon>Roseobacteraceae</taxon>
        <taxon>Pseudoruegeria</taxon>
    </lineage>
</organism>
<dbReference type="Gene3D" id="3.50.50.60">
    <property type="entry name" value="FAD/NAD(P)-binding domain"/>
    <property type="match status" value="1"/>
</dbReference>
<evidence type="ECO:0000313" key="3">
    <source>
        <dbReference type="Proteomes" id="UP000193409"/>
    </source>
</evidence>
<keyword evidence="3" id="KW-1185">Reference proteome</keyword>
<evidence type="ECO:0008006" key="4">
    <source>
        <dbReference type="Google" id="ProtNLM"/>
    </source>
</evidence>